<dbReference type="InterPro" id="IPR036388">
    <property type="entry name" value="WH-like_DNA-bd_sf"/>
</dbReference>
<feature type="coiled-coil region" evidence="1">
    <location>
        <begin position="29"/>
        <end position="86"/>
    </location>
</feature>
<reference evidence="2 3" key="1">
    <citation type="submission" date="2018-06" db="EMBL/GenBank/DDBJ databases">
        <authorList>
            <consortium name="Pathogen Informatics"/>
            <person name="Doyle S."/>
        </authorList>
    </citation>
    <scope>NUCLEOTIDE SEQUENCE [LARGE SCALE GENOMIC DNA]</scope>
    <source>
        <strain evidence="2 3">NCTC11009</strain>
    </source>
</reference>
<accession>A0A2X1UQ33</accession>
<protein>
    <submittedName>
        <fullName evidence="2">Protein of uncharacterized function (DUF1153)</fullName>
    </submittedName>
</protein>
<sequence>MTLEPTIKRWTAKRKSELVMQIFAGQITVAEASRRYDLLQRDIEQWLEDAKAGMENSLRAKPKDVTEQYEAQIRELREAYGEAMLEIKFIKKLQRHLESTPGSCKDF</sequence>
<evidence type="ECO:0000313" key="2">
    <source>
        <dbReference type="EMBL" id="SPY09128.1"/>
    </source>
</evidence>
<evidence type="ECO:0000313" key="3">
    <source>
        <dbReference type="Proteomes" id="UP000250242"/>
    </source>
</evidence>
<dbReference type="GO" id="GO:0043565">
    <property type="term" value="F:sequence-specific DNA binding"/>
    <property type="evidence" value="ECO:0007669"/>
    <property type="project" value="InterPro"/>
</dbReference>
<dbReference type="InterPro" id="IPR009534">
    <property type="entry name" value="DUF1153"/>
</dbReference>
<organism evidence="2 3">
    <name type="scientific">Oligella urethralis</name>
    <dbReference type="NCBI Taxonomy" id="90245"/>
    <lineage>
        <taxon>Bacteria</taxon>
        <taxon>Pseudomonadati</taxon>
        <taxon>Pseudomonadota</taxon>
        <taxon>Betaproteobacteria</taxon>
        <taxon>Burkholderiales</taxon>
        <taxon>Alcaligenaceae</taxon>
        <taxon>Oligella</taxon>
    </lineage>
</organism>
<dbReference type="EMBL" id="UATH01000001">
    <property type="protein sequence ID" value="SPY09128.1"/>
    <property type="molecule type" value="Genomic_DNA"/>
</dbReference>
<proteinExistence type="predicted"/>
<gene>
    <name evidence="2" type="ORF">NCTC11009_02381</name>
</gene>
<dbReference type="Pfam" id="PF06627">
    <property type="entry name" value="DUF1153"/>
    <property type="match status" value="1"/>
</dbReference>
<dbReference type="Gene3D" id="1.10.10.10">
    <property type="entry name" value="Winged helix-like DNA-binding domain superfamily/Winged helix DNA-binding domain"/>
    <property type="match status" value="1"/>
</dbReference>
<dbReference type="Proteomes" id="UP000250242">
    <property type="component" value="Unassembled WGS sequence"/>
</dbReference>
<evidence type="ECO:0000256" key="1">
    <source>
        <dbReference type="SAM" id="Coils"/>
    </source>
</evidence>
<name>A0A2X1UQ33_9BURK</name>
<dbReference type="SUPFAM" id="SSF48295">
    <property type="entry name" value="TrpR-like"/>
    <property type="match status" value="1"/>
</dbReference>
<dbReference type="AlphaFoldDB" id="A0A2X1UQ33"/>
<dbReference type="InterPro" id="IPR010921">
    <property type="entry name" value="Trp_repressor/repl_initiator"/>
</dbReference>
<keyword evidence="1" id="KW-0175">Coiled coil</keyword>
<dbReference type="RefSeq" id="WP_113062941.1">
    <property type="nucleotide sequence ID" value="NZ_CP137240.1"/>
</dbReference>